<keyword evidence="3" id="KW-1185">Reference proteome</keyword>
<organism evidence="2 3">
    <name type="scientific">Aeribacillus composti</name>
    <dbReference type="NCBI Taxonomy" id="1868734"/>
    <lineage>
        <taxon>Bacteria</taxon>
        <taxon>Bacillati</taxon>
        <taxon>Bacillota</taxon>
        <taxon>Bacilli</taxon>
        <taxon>Bacillales</taxon>
        <taxon>Bacillaceae</taxon>
        <taxon>Aeribacillus</taxon>
    </lineage>
</organism>
<proteinExistence type="predicted"/>
<dbReference type="InterPro" id="IPR018961">
    <property type="entry name" value="DnaJ_homolog_subfam-C_membr-28"/>
</dbReference>
<dbReference type="RefSeq" id="WP_311066516.1">
    <property type="nucleotide sequence ID" value="NZ_CP134501.1"/>
</dbReference>
<evidence type="ECO:0000313" key="3">
    <source>
        <dbReference type="Proteomes" id="UP001303701"/>
    </source>
</evidence>
<dbReference type="PANTHER" id="PTHR39158">
    <property type="entry name" value="OS08G0560600 PROTEIN"/>
    <property type="match status" value="1"/>
</dbReference>
<dbReference type="InterPro" id="IPR052573">
    <property type="entry name" value="DnaJ_C_subfamily_28"/>
</dbReference>
<gene>
    <name evidence="2" type="ORF">RI196_15990</name>
</gene>
<dbReference type="PANTHER" id="PTHR39158:SF1">
    <property type="entry name" value="DNAJ HOMOLOG SUBFAMILY C MEMBER 28"/>
    <property type="match status" value="1"/>
</dbReference>
<dbReference type="Pfam" id="PF09350">
    <property type="entry name" value="DJC28_CD"/>
    <property type="match status" value="1"/>
</dbReference>
<sequence length="123" mass="14461">MDIFAKIAEDRIKKAYEEGEFKELPGMGKPLPHDDLSDIPEELRMAYRLLRNAGMVDQENDLKKELLTIQDLLKCCEDEAERKKLQQKLSEKQLALERIVKKRNIFNTSASQFYKDKVYKKLI</sequence>
<reference evidence="2 3" key="1">
    <citation type="submission" date="2023-09" db="EMBL/GenBank/DDBJ databases">
        <title>Different Types of Thermotolerant Ring-Cleaving Dioxygenases derived from Aeribacillus composti HB-1 applied for multiple aromatic hydrocarbons removal.</title>
        <authorList>
            <person name="Cao L."/>
            <person name="Li M."/>
            <person name="Ma T."/>
        </authorList>
    </citation>
    <scope>NUCLEOTIDE SEQUENCE [LARGE SCALE GENOMIC DNA]</scope>
    <source>
        <strain evidence="2 3">HB-1</strain>
    </source>
</reference>
<dbReference type="Proteomes" id="UP001303701">
    <property type="component" value="Chromosome"/>
</dbReference>
<dbReference type="GeneID" id="301127494"/>
<evidence type="ECO:0000259" key="1">
    <source>
        <dbReference type="Pfam" id="PF09350"/>
    </source>
</evidence>
<protein>
    <submittedName>
        <fullName evidence="2">DUF1992 domain-containing protein</fullName>
    </submittedName>
</protein>
<feature type="domain" description="DnaJ homologue subfamily C member 28 conserved" evidence="1">
    <location>
        <begin position="7"/>
        <end position="73"/>
    </location>
</feature>
<evidence type="ECO:0000313" key="2">
    <source>
        <dbReference type="EMBL" id="WNF32714.1"/>
    </source>
</evidence>
<name>A0ABY9WB46_9BACI</name>
<accession>A0ABY9WB46</accession>
<dbReference type="EMBL" id="CP134501">
    <property type="protein sequence ID" value="WNF32714.1"/>
    <property type="molecule type" value="Genomic_DNA"/>
</dbReference>